<feature type="region of interest" description="Disordered" evidence="1">
    <location>
        <begin position="1"/>
        <end position="29"/>
    </location>
</feature>
<dbReference type="AlphaFoldDB" id="M2U4Y3"/>
<protein>
    <recommendedName>
        <fullName evidence="4">PepSY domain-containing protein</fullName>
    </recommendedName>
</protein>
<name>M2U4Y3_9SPHN</name>
<comment type="caution">
    <text evidence="2">The sequence shown here is derived from an EMBL/GenBank/DDBJ whole genome shotgun (WGS) entry which is preliminary data.</text>
</comment>
<evidence type="ECO:0000313" key="2">
    <source>
        <dbReference type="EMBL" id="EMD83092.1"/>
    </source>
</evidence>
<dbReference type="EMBL" id="AMRV01000004">
    <property type="protein sequence ID" value="EMD83092.1"/>
    <property type="molecule type" value="Genomic_DNA"/>
</dbReference>
<evidence type="ECO:0000256" key="1">
    <source>
        <dbReference type="SAM" id="MobiDB-lite"/>
    </source>
</evidence>
<reference evidence="2 3" key="1">
    <citation type="journal article" date="2013" name="Genome Announc.">
        <title>Draft Genome Sequence of Strain JLT2015T, Belonging to the Family Sphingomonadaceae of the Alphaproteobacteria.</title>
        <authorList>
            <person name="Tang K."/>
            <person name="Liu K."/>
            <person name="Li S."/>
            <person name="Jiao N."/>
        </authorList>
    </citation>
    <scope>NUCLEOTIDE SEQUENCE [LARGE SCALE GENOMIC DNA]</scope>
    <source>
        <strain evidence="2 3">JLT2015</strain>
    </source>
</reference>
<keyword evidence="3" id="KW-1185">Reference proteome</keyword>
<accession>M2U4Y3</accession>
<dbReference type="Proteomes" id="UP000011717">
    <property type="component" value="Unassembled WGS sequence"/>
</dbReference>
<gene>
    <name evidence="2" type="ORF">C725_1690</name>
</gene>
<evidence type="ECO:0000313" key="3">
    <source>
        <dbReference type="Proteomes" id="UP000011717"/>
    </source>
</evidence>
<sequence length="85" mass="9346">MPRSPDPDKGAGGNAAPPPTAPTQQEQPSIERALKAAGYVSWEEIGIEDDGPYWDIDDARRPDKTRWDVKLPQGSCEILSQEADR</sequence>
<organism evidence="2 3">
    <name type="scientific">Pacificimonas flava</name>
    <dbReference type="NCBI Taxonomy" id="1234595"/>
    <lineage>
        <taxon>Bacteria</taxon>
        <taxon>Pseudomonadati</taxon>
        <taxon>Pseudomonadota</taxon>
        <taxon>Alphaproteobacteria</taxon>
        <taxon>Sphingomonadales</taxon>
        <taxon>Sphingosinicellaceae</taxon>
        <taxon>Pacificimonas</taxon>
    </lineage>
</organism>
<evidence type="ECO:0008006" key="4">
    <source>
        <dbReference type="Google" id="ProtNLM"/>
    </source>
</evidence>
<proteinExistence type="predicted"/>